<dbReference type="AlphaFoldDB" id="A0A495JQT4"/>
<feature type="transmembrane region" description="Helical" evidence="1">
    <location>
        <begin position="159"/>
        <end position="178"/>
    </location>
</feature>
<feature type="transmembrane region" description="Helical" evidence="1">
    <location>
        <begin position="94"/>
        <end position="117"/>
    </location>
</feature>
<dbReference type="PANTHER" id="PTHR43424">
    <property type="entry name" value="LOCUS PUTATIVE PROTEIN 1-RELATED"/>
    <property type="match status" value="1"/>
</dbReference>
<dbReference type="OrthoDB" id="3391352at2"/>
<dbReference type="InterPro" id="IPR052556">
    <property type="entry name" value="PolySynth_Transporter"/>
</dbReference>
<keyword evidence="3" id="KW-1185">Reference proteome</keyword>
<dbReference type="EMBL" id="RBKT01000001">
    <property type="protein sequence ID" value="RKR91326.1"/>
    <property type="molecule type" value="Genomic_DNA"/>
</dbReference>
<dbReference type="RefSeq" id="WP_121159446.1">
    <property type="nucleotide sequence ID" value="NZ_RBKT01000001.1"/>
</dbReference>
<feature type="transmembrane region" description="Helical" evidence="1">
    <location>
        <begin position="365"/>
        <end position="388"/>
    </location>
</feature>
<proteinExistence type="predicted"/>
<feature type="transmembrane region" description="Helical" evidence="1">
    <location>
        <begin position="304"/>
        <end position="327"/>
    </location>
</feature>
<feature type="transmembrane region" description="Helical" evidence="1">
    <location>
        <begin position="129"/>
        <end position="147"/>
    </location>
</feature>
<protein>
    <submittedName>
        <fullName evidence="2">O-antigen/teichoic acid export membrane protein</fullName>
    </submittedName>
</protein>
<keyword evidence="1" id="KW-0812">Transmembrane</keyword>
<accession>A0A495JQT4</accession>
<sequence>MENAGTGTQVAAARRRSPVAFLTGSSLAQSASYGLSALLASALLGPHQRGLMLLGITTGSIAGLLAGLGTGSALRSRLPAVSGTATGARLLASYTWWSMLSVVTGGGLAILLSRLAAPLVDTGLGEPPFLAAVLVVTTGYVALTQLPDVWCATGRSRAGSVWAALVAAGGLVGVLIGATLDRSAWALLLAQGTGMVAIAALQAARLRVVGLVPLASPAGRELAELLRHGCRALGLTMGLALALRADRYVLGAVAGAATVGIYSVAATLSEGPRVVPAALGWIVNRDVALGAGVSRVVRTRRTALLAAAAVSLLVGVGGWFLIIPIFGTEFADARPLLLVLLLAEITFAPFAVASQGLLGGGWTTTAGLLGAAGGVMALVLFATAIPLWGGYGTAIAYVLTYAGLSVVSWRLLRPRLVGNIAPRRHGTTSPPIRV</sequence>
<evidence type="ECO:0000256" key="1">
    <source>
        <dbReference type="SAM" id="Phobius"/>
    </source>
</evidence>
<organism evidence="2 3">
    <name type="scientific">Micromonospora pisi</name>
    <dbReference type="NCBI Taxonomy" id="589240"/>
    <lineage>
        <taxon>Bacteria</taxon>
        <taxon>Bacillati</taxon>
        <taxon>Actinomycetota</taxon>
        <taxon>Actinomycetes</taxon>
        <taxon>Micromonosporales</taxon>
        <taxon>Micromonosporaceae</taxon>
        <taxon>Micromonospora</taxon>
    </lineage>
</organism>
<name>A0A495JQT4_9ACTN</name>
<keyword evidence="1" id="KW-1133">Transmembrane helix</keyword>
<feature type="transmembrane region" description="Helical" evidence="1">
    <location>
        <begin position="51"/>
        <end position="74"/>
    </location>
</feature>
<feature type="transmembrane region" description="Helical" evidence="1">
    <location>
        <begin position="20"/>
        <end position="44"/>
    </location>
</feature>
<keyword evidence="1" id="KW-0472">Membrane</keyword>
<feature type="transmembrane region" description="Helical" evidence="1">
    <location>
        <begin position="185"/>
        <end position="205"/>
    </location>
</feature>
<comment type="caution">
    <text evidence="2">The sequence shown here is derived from an EMBL/GenBank/DDBJ whole genome shotgun (WGS) entry which is preliminary data.</text>
</comment>
<gene>
    <name evidence="2" type="ORF">BDK92_5720</name>
</gene>
<feature type="transmembrane region" description="Helical" evidence="1">
    <location>
        <begin position="333"/>
        <end position="353"/>
    </location>
</feature>
<feature type="transmembrane region" description="Helical" evidence="1">
    <location>
        <begin position="394"/>
        <end position="412"/>
    </location>
</feature>
<dbReference type="PANTHER" id="PTHR43424:SF1">
    <property type="entry name" value="LOCUS PUTATIVE PROTEIN 1-RELATED"/>
    <property type="match status" value="1"/>
</dbReference>
<reference evidence="2 3" key="1">
    <citation type="submission" date="2018-10" db="EMBL/GenBank/DDBJ databases">
        <title>Sequencing the genomes of 1000 actinobacteria strains.</title>
        <authorList>
            <person name="Klenk H.-P."/>
        </authorList>
    </citation>
    <scope>NUCLEOTIDE SEQUENCE [LARGE SCALE GENOMIC DNA]</scope>
    <source>
        <strain evidence="2 3">DSM 45175</strain>
    </source>
</reference>
<evidence type="ECO:0000313" key="3">
    <source>
        <dbReference type="Proteomes" id="UP000277671"/>
    </source>
</evidence>
<evidence type="ECO:0000313" key="2">
    <source>
        <dbReference type="EMBL" id="RKR91326.1"/>
    </source>
</evidence>
<dbReference type="Proteomes" id="UP000277671">
    <property type="component" value="Unassembled WGS sequence"/>
</dbReference>